<evidence type="ECO:0000259" key="21">
    <source>
        <dbReference type="PROSITE" id="PS50255"/>
    </source>
</evidence>
<sequence length="946" mass="104945">MADQPESAVRPPSHSKPSTPNTQPTAKVVFPNRLPPSPAETDWTESDIESGSISSGTELGDDSKWQRPYPLPPAAKPVSVLMEDLKTPDRHVQRDPRLIRLTGVHPFNVEPPMTELYQEGFLTTKNLHFVRNHGAVPEVQDADVMDWDFSIEGMVKKPMKMTLRQLLADYEQLTYPVTLVCAGNRRKEQNIVRKTNGFSWGASGLSTALWTGVALSDLLERAKPVRGAMYVRFEGADKLPNGHYGTSVKLAWARNSERGILVAYKMNGEPLPPDHGKPLRVVVPGNIGGRSVKWLKRIIVAAEPSDSWYHIYDNRVLPTMISPEASADLPDMWRDERYAIYDLNTNSAICFPAHEERIQLARSGGGGQTYNVRGYAYAGGGKRVTRVEVTLDRGRSWRLADVEYPEDRYRLAAEGEMLYGGRIDVMGERSTSFCWCFWNVDVSVADLQTADDLMVRSMDDSMMVQPRDMYWSVLGMMNNPWFRVVIHKAQSGNDDMLWFEHPAPPRSTEHGWMERVKKAGGNLTNSFWGEKTGGEPEGEDRDIETAARDRQKAEAAQEICMTDETKTGHVVTLEELQAHNNEDEPWFVVQGHVYDGTEFLSGHPGGAPSITAAAAQDVTEEFMAIHSEKAKRMMAAYHVGVLDKAAVAALGGGEAADKAENEQQRPVFLQSRRWSKALLTAKTAVSADTKIFSFRLDHADQLLGLPVGQHLMVRLRDPATREAFMRAYTPLSMDLPGQPARGVLDMLIKIYHDKPGQPGGRMTQALNALPIGHAVDFKGPIGHFAYLGHGCCAIGSGKAVRHRQVRRFVMVCGGSGITPVFQVLRTVLATSAADDPTQCLLLDGNRTEADILCRAELDALAVAHPDRFRVVHVLSRPEKHGSWTGLCGLMDAAFFQREVGQPRPATASNSSDNNVLVLVCGPEPMEASVRQIFLDMGWSKENMHFF</sequence>
<keyword evidence="8 19" id="KW-0500">Molybdenum</keyword>
<dbReference type="Pfam" id="PF00175">
    <property type="entry name" value="NAD_binding_1"/>
    <property type="match status" value="1"/>
</dbReference>
<feature type="compositionally biased region" description="Polar residues" evidence="20">
    <location>
        <begin position="15"/>
        <end position="25"/>
    </location>
</feature>
<dbReference type="InterPro" id="IPR018506">
    <property type="entry name" value="Cyt_B5_heme-BS"/>
</dbReference>
<evidence type="ECO:0000256" key="16">
    <source>
        <dbReference type="ARBA" id="ARBA00023063"/>
    </source>
</evidence>
<comment type="cofactor">
    <cofactor evidence="2">
        <name>FAD</name>
        <dbReference type="ChEBI" id="CHEBI:57692"/>
    </cofactor>
</comment>
<dbReference type="Pfam" id="PF00970">
    <property type="entry name" value="FAD_binding_6"/>
    <property type="match status" value="1"/>
</dbReference>
<evidence type="ECO:0000256" key="9">
    <source>
        <dbReference type="ARBA" id="ARBA00022617"/>
    </source>
</evidence>
<dbReference type="PANTHER" id="PTHR19372:SF7">
    <property type="entry name" value="SULFITE OXIDASE, MITOCHONDRIAL"/>
    <property type="match status" value="1"/>
</dbReference>
<evidence type="ECO:0000256" key="12">
    <source>
        <dbReference type="ARBA" id="ARBA00022827"/>
    </source>
</evidence>
<organism evidence="24">
    <name type="scientific">Grosmannia clavigera (strain kw1407 / UAMH 11150)</name>
    <name type="common">Blue stain fungus</name>
    <name type="synonym">Graphiocladiella clavigera</name>
    <dbReference type="NCBI Taxonomy" id="655863"/>
    <lineage>
        <taxon>Eukaryota</taxon>
        <taxon>Fungi</taxon>
        <taxon>Dikarya</taxon>
        <taxon>Ascomycota</taxon>
        <taxon>Pezizomycotina</taxon>
        <taxon>Sordariomycetes</taxon>
        <taxon>Sordariomycetidae</taxon>
        <taxon>Ophiostomatales</taxon>
        <taxon>Ophiostomataceae</taxon>
        <taxon>Leptographium</taxon>
    </lineage>
</organism>
<dbReference type="InterPro" id="IPR039261">
    <property type="entry name" value="FNR_nucleotide-bd"/>
</dbReference>
<dbReference type="Gene3D" id="3.10.120.10">
    <property type="entry name" value="Cytochrome b5-like heme/steroid binding domain"/>
    <property type="match status" value="1"/>
</dbReference>
<dbReference type="GO" id="GO:0006809">
    <property type="term" value="P:nitric oxide biosynthetic process"/>
    <property type="evidence" value="ECO:0007669"/>
    <property type="project" value="InterPro"/>
</dbReference>
<dbReference type="PIRSF" id="PIRSF000233">
    <property type="entry name" value="Nitr_rd_NADH"/>
    <property type="match status" value="1"/>
</dbReference>
<dbReference type="InterPro" id="IPR022407">
    <property type="entry name" value="OxRdtase_Mopterin_BS"/>
</dbReference>
<evidence type="ECO:0000256" key="2">
    <source>
        <dbReference type="ARBA" id="ARBA00001974"/>
    </source>
</evidence>
<comment type="cofactor">
    <cofactor evidence="19">
        <name>Mo-molybdopterin</name>
        <dbReference type="ChEBI" id="CHEBI:71302"/>
    </cofactor>
    <text evidence="19">Binds 1 Mo-molybdopterin (Mo-MPT) cofactor per subunit.</text>
</comment>
<feature type="region of interest" description="Disordered" evidence="20">
    <location>
        <begin position="523"/>
        <end position="542"/>
    </location>
</feature>
<dbReference type="SUPFAM" id="SSF52343">
    <property type="entry name" value="Ferredoxin reductase-like, C-terminal NADP-linked domain"/>
    <property type="match status" value="1"/>
</dbReference>
<keyword evidence="13" id="KW-0521">NADP</keyword>
<feature type="binding site" evidence="19">
    <location>
        <position position="181"/>
    </location>
    <ligand>
        <name>Mo-molybdopterin</name>
        <dbReference type="ChEBI" id="CHEBI:71302"/>
    </ligand>
    <ligandPart>
        <name>Mo</name>
        <dbReference type="ChEBI" id="CHEBI:28685"/>
    </ligandPart>
</feature>
<dbReference type="SUPFAM" id="SSF55856">
    <property type="entry name" value="Cytochrome b5-like heme/steroid binding domain"/>
    <property type="match status" value="1"/>
</dbReference>
<dbReference type="EC" id="1.7.1.3" evidence="6"/>
<dbReference type="Gene3D" id="2.40.30.10">
    <property type="entry name" value="Translation factors"/>
    <property type="match status" value="1"/>
</dbReference>
<feature type="region of interest" description="Disordered" evidence="20">
    <location>
        <begin position="1"/>
        <end position="73"/>
    </location>
</feature>
<evidence type="ECO:0000256" key="11">
    <source>
        <dbReference type="ARBA" id="ARBA00022723"/>
    </source>
</evidence>
<dbReference type="STRING" id="655863.F0X946"/>
<evidence type="ECO:0000313" key="23">
    <source>
        <dbReference type="EMBL" id="EFX05421.1"/>
    </source>
</evidence>
<feature type="domain" description="Cytochrome b5 heme-binding" evidence="21">
    <location>
        <begin position="568"/>
        <end position="643"/>
    </location>
</feature>
<dbReference type="Proteomes" id="UP000007796">
    <property type="component" value="Unassembled WGS sequence"/>
</dbReference>
<dbReference type="HOGENOM" id="CLU_003827_4_0_1"/>
<dbReference type="eggNOG" id="KOG0535">
    <property type="taxonomic scope" value="Eukaryota"/>
</dbReference>
<dbReference type="OrthoDB" id="432685at2759"/>
<keyword evidence="24" id="KW-1185">Reference proteome</keyword>
<dbReference type="GO" id="GO:0030151">
    <property type="term" value="F:molybdenum ion binding"/>
    <property type="evidence" value="ECO:0007669"/>
    <property type="project" value="InterPro"/>
</dbReference>
<dbReference type="GO" id="GO:0043546">
    <property type="term" value="F:molybdopterin cofactor binding"/>
    <property type="evidence" value="ECO:0007669"/>
    <property type="project" value="InterPro"/>
</dbReference>
<dbReference type="PROSITE" id="PS00191">
    <property type="entry name" value="CYTOCHROME_B5_1"/>
    <property type="match status" value="1"/>
</dbReference>
<dbReference type="InParanoid" id="F0X946"/>
<evidence type="ECO:0000256" key="18">
    <source>
        <dbReference type="ARBA" id="ARBA00049155"/>
    </source>
</evidence>
<evidence type="ECO:0000256" key="1">
    <source>
        <dbReference type="ARBA" id="ARBA00001971"/>
    </source>
</evidence>
<dbReference type="GO" id="GO:0050464">
    <property type="term" value="F:nitrate reductase (NADPH) activity"/>
    <property type="evidence" value="ECO:0007669"/>
    <property type="project" value="UniProtKB-EC"/>
</dbReference>
<evidence type="ECO:0000256" key="13">
    <source>
        <dbReference type="ARBA" id="ARBA00022857"/>
    </source>
</evidence>
<dbReference type="InterPro" id="IPR001433">
    <property type="entry name" value="OxRdtase_FAD/NAD-bd"/>
</dbReference>
<dbReference type="FunFam" id="3.90.420.10:FF:000005">
    <property type="entry name" value="Nitrate reductase"/>
    <property type="match status" value="1"/>
</dbReference>
<keyword evidence="10" id="KW-0285">Flavoprotein</keyword>
<comment type="similarity">
    <text evidence="4">Belongs to the nitrate reductase family.</text>
</comment>
<dbReference type="GeneID" id="25976596"/>
<dbReference type="PRINTS" id="PR00407">
    <property type="entry name" value="EUMOPTERIN"/>
</dbReference>
<evidence type="ECO:0000256" key="6">
    <source>
        <dbReference type="ARBA" id="ARBA00012673"/>
    </source>
</evidence>
<dbReference type="PROSITE" id="PS50255">
    <property type="entry name" value="CYTOCHROME_B5_2"/>
    <property type="match status" value="1"/>
</dbReference>
<dbReference type="InterPro" id="IPR012137">
    <property type="entry name" value="Nitr_rd_NADH"/>
</dbReference>
<dbReference type="Gene3D" id="2.60.40.650">
    <property type="match status" value="1"/>
</dbReference>
<evidence type="ECO:0000256" key="7">
    <source>
        <dbReference type="ARBA" id="ARBA00015499"/>
    </source>
</evidence>
<keyword evidence="15" id="KW-0408">Iron</keyword>
<dbReference type="RefSeq" id="XP_014174903.1">
    <property type="nucleotide sequence ID" value="XM_014319428.1"/>
</dbReference>
<dbReference type="CDD" id="cd06183">
    <property type="entry name" value="cyt_b5_reduct_like"/>
    <property type="match status" value="1"/>
</dbReference>
<dbReference type="InterPro" id="IPR036374">
    <property type="entry name" value="OxRdtase_Mopterin-bd_sf"/>
</dbReference>
<keyword evidence="11 19" id="KW-0479">Metal-binding</keyword>
<keyword evidence="14" id="KW-0560">Oxidoreductase</keyword>
<dbReference type="InterPro" id="IPR017927">
    <property type="entry name" value="FAD-bd_FR_type"/>
</dbReference>
<dbReference type="PROSITE" id="PS00559">
    <property type="entry name" value="MOLYBDOPTERIN_EUK"/>
    <property type="match status" value="1"/>
</dbReference>
<dbReference type="AlphaFoldDB" id="F0X946"/>
<dbReference type="Pfam" id="PF00174">
    <property type="entry name" value="Oxidored_molyb"/>
    <property type="match status" value="1"/>
</dbReference>
<dbReference type="Gene3D" id="3.90.420.10">
    <property type="entry name" value="Oxidoreductase, molybdopterin-binding domain"/>
    <property type="match status" value="1"/>
</dbReference>
<dbReference type="SMART" id="SM01117">
    <property type="entry name" value="Cyt-b5"/>
    <property type="match status" value="1"/>
</dbReference>
<evidence type="ECO:0000256" key="19">
    <source>
        <dbReference type="PIRSR" id="PIRSR000233-1"/>
    </source>
</evidence>
<comment type="subunit">
    <text evidence="5">Homodimer.</text>
</comment>
<evidence type="ECO:0000256" key="8">
    <source>
        <dbReference type="ARBA" id="ARBA00022505"/>
    </source>
</evidence>
<keyword evidence="16" id="KW-0534">Nitrate assimilation</keyword>
<evidence type="ECO:0000256" key="3">
    <source>
        <dbReference type="ARBA" id="ARBA00003838"/>
    </source>
</evidence>
<keyword evidence="9" id="KW-0349">Heme</keyword>
<dbReference type="InterPro" id="IPR000572">
    <property type="entry name" value="OxRdtase_Mopterin-bd_dom"/>
</dbReference>
<evidence type="ECO:0000256" key="5">
    <source>
        <dbReference type="ARBA" id="ARBA00011738"/>
    </source>
</evidence>
<dbReference type="InterPro" id="IPR001199">
    <property type="entry name" value="Cyt_B5-like_heme/steroid-bd"/>
</dbReference>
<dbReference type="EMBL" id="GL629735">
    <property type="protein sequence ID" value="EFX05421.1"/>
    <property type="molecule type" value="Genomic_DNA"/>
</dbReference>
<dbReference type="Pfam" id="PF00173">
    <property type="entry name" value="Cyt-b5"/>
    <property type="match status" value="1"/>
</dbReference>
<dbReference type="Pfam" id="PF03404">
    <property type="entry name" value="Mo-co_dimer"/>
    <property type="match status" value="1"/>
</dbReference>
<reference evidence="23 24" key="1">
    <citation type="journal article" date="2011" name="Proc. Natl. Acad. Sci. U.S.A.">
        <title>Genome and transcriptome analyses of the mountain pine beetle-fungal symbiont Grosmannia clavigera, a lodgepole pine pathogen.</title>
        <authorList>
            <person name="DiGuistini S."/>
            <person name="Wang Y."/>
            <person name="Liao N.Y."/>
            <person name="Taylor G."/>
            <person name="Tanguay P."/>
            <person name="Feau N."/>
            <person name="Henrissat B."/>
            <person name="Chan S.K."/>
            <person name="Hesse-Orce U."/>
            <person name="Alamouti S.M."/>
            <person name="Tsui C.K.M."/>
            <person name="Docking R.T."/>
            <person name="Levasseur A."/>
            <person name="Haridas S."/>
            <person name="Robertson G."/>
            <person name="Birol I."/>
            <person name="Holt R.A."/>
            <person name="Marra M.A."/>
            <person name="Hamelin R.C."/>
            <person name="Hirst M."/>
            <person name="Jones S.J.M."/>
            <person name="Bohlmann J."/>
            <person name="Breuil C."/>
        </authorList>
    </citation>
    <scope>NUCLEOTIDE SEQUENCE [LARGE SCALE GENOMIC DNA]</scope>
    <source>
        <strain evidence="24">kw1407 / UAMH 11150</strain>
    </source>
</reference>
<dbReference type="SUPFAM" id="SSF56524">
    <property type="entry name" value="Oxidoreductase molybdopterin-binding domain"/>
    <property type="match status" value="1"/>
</dbReference>
<feature type="domain" description="FAD-binding FR-type" evidence="22">
    <location>
        <begin position="672"/>
        <end position="787"/>
    </location>
</feature>
<dbReference type="eggNOG" id="KOG0537">
    <property type="taxonomic scope" value="Eukaryota"/>
</dbReference>
<dbReference type="InterPro" id="IPR008333">
    <property type="entry name" value="Cbr1-like_FAD-bd_dom"/>
</dbReference>
<evidence type="ECO:0000256" key="17">
    <source>
        <dbReference type="ARBA" id="ARBA00023157"/>
    </source>
</evidence>
<evidence type="ECO:0000256" key="10">
    <source>
        <dbReference type="ARBA" id="ARBA00022630"/>
    </source>
</evidence>
<dbReference type="InterPro" id="IPR017938">
    <property type="entry name" value="Riboflavin_synthase-like_b-brl"/>
</dbReference>
<comment type="catalytic activity">
    <reaction evidence="18">
        <text>nitrite + NADP(+) + H2O = nitrate + NADPH + H(+)</text>
        <dbReference type="Rhea" id="RHEA:19061"/>
        <dbReference type="ChEBI" id="CHEBI:15377"/>
        <dbReference type="ChEBI" id="CHEBI:15378"/>
        <dbReference type="ChEBI" id="CHEBI:16301"/>
        <dbReference type="ChEBI" id="CHEBI:17632"/>
        <dbReference type="ChEBI" id="CHEBI:57783"/>
        <dbReference type="ChEBI" id="CHEBI:58349"/>
        <dbReference type="EC" id="1.7.1.3"/>
    </reaction>
</comment>
<dbReference type="eggNOG" id="KOG0534">
    <property type="taxonomic scope" value="Eukaryota"/>
</dbReference>
<dbReference type="PROSITE" id="PS51384">
    <property type="entry name" value="FAD_FR"/>
    <property type="match status" value="1"/>
</dbReference>
<dbReference type="PANTHER" id="PTHR19372">
    <property type="entry name" value="SULFITE REDUCTASE"/>
    <property type="match status" value="1"/>
</dbReference>
<dbReference type="PRINTS" id="PR00363">
    <property type="entry name" value="CYTOCHROMEB5"/>
</dbReference>
<dbReference type="InterPro" id="IPR008335">
    <property type="entry name" value="Mopterin_OxRdtase_euk"/>
</dbReference>
<evidence type="ECO:0000256" key="4">
    <source>
        <dbReference type="ARBA" id="ARBA00006253"/>
    </source>
</evidence>
<accession>F0X946</accession>
<keyword evidence="12" id="KW-0274">FAD</keyword>
<gene>
    <name evidence="23" type="ORF">CMQ_3490</name>
</gene>
<protein>
    <recommendedName>
        <fullName evidence="7">Nitrate reductase [NADPH]</fullName>
        <ecNumber evidence="6">1.7.1.3</ecNumber>
    </recommendedName>
</protein>
<evidence type="ECO:0000313" key="24">
    <source>
        <dbReference type="Proteomes" id="UP000007796"/>
    </source>
</evidence>
<dbReference type="GO" id="GO:0008482">
    <property type="term" value="F:sulfite oxidase activity"/>
    <property type="evidence" value="ECO:0007669"/>
    <property type="project" value="TreeGrafter"/>
</dbReference>
<evidence type="ECO:0000256" key="15">
    <source>
        <dbReference type="ARBA" id="ARBA00023004"/>
    </source>
</evidence>
<dbReference type="Gene3D" id="3.40.50.80">
    <property type="entry name" value="Nucleotide-binding domain of ferredoxin-NADP reductase (FNR) module"/>
    <property type="match status" value="1"/>
</dbReference>
<dbReference type="GO" id="GO:0006790">
    <property type="term" value="P:sulfur compound metabolic process"/>
    <property type="evidence" value="ECO:0007669"/>
    <property type="project" value="TreeGrafter"/>
</dbReference>
<evidence type="ECO:0000256" key="20">
    <source>
        <dbReference type="SAM" id="MobiDB-lite"/>
    </source>
</evidence>
<dbReference type="InterPro" id="IPR036400">
    <property type="entry name" value="Cyt_B5-like_heme/steroid_sf"/>
</dbReference>
<evidence type="ECO:0000259" key="22">
    <source>
        <dbReference type="PROSITE" id="PS51384"/>
    </source>
</evidence>
<evidence type="ECO:0000256" key="14">
    <source>
        <dbReference type="ARBA" id="ARBA00023002"/>
    </source>
</evidence>
<proteinExistence type="inferred from homology"/>
<dbReference type="SUPFAM" id="SSF63380">
    <property type="entry name" value="Riboflavin synthase domain-like"/>
    <property type="match status" value="1"/>
</dbReference>
<keyword evidence="17" id="KW-1015">Disulfide bond</keyword>
<comment type="function">
    <text evidence="3">Nitrate reductase is a key enzyme involved in the first step of nitrate assimilation in plants, fungi and bacteria.</text>
</comment>
<dbReference type="GO" id="GO:0020037">
    <property type="term" value="F:heme binding"/>
    <property type="evidence" value="ECO:0007669"/>
    <property type="project" value="InterPro"/>
</dbReference>
<name>F0X946_GROCL</name>
<dbReference type="SUPFAM" id="SSF81296">
    <property type="entry name" value="E set domains"/>
    <property type="match status" value="1"/>
</dbReference>
<dbReference type="InterPro" id="IPR014756">
    <property type="entry name" value="Ig_E-set"/>
</dbReference>
<dbReference type="GO" id="GO:0042128">
    <property type="term" value="P:nitrate assimilation"/>
    <property type="evidence" value="ECO:0007669"/>
    <property type="project" value="UniProtKB-KW"/>
</dbReference>
<dbReference type="InterPro" id="IPR005066">
    <property type="entry name" value="MoCF_OxRdtse_dimer"/>
</dbReference>
<dbReference type="PRINTS" id="PR00406">
    <property type="entry name" value="CYTB5RDTASE"/>
</dbReference>
<comment type="cofactor">
    <cofactor evidence="1">
        <name>heme</name>
        <dbReference type="ChEBI" id="CHEBI:30413"/>
    </cofactor>
</comment>